<dbReference type="STRING" id="402612.FP0560"/>
<dbReference type="OrthoDB" id="1407518at2"/>
<dbReference type="EnsemblBacteria" id="CAL42665">
    <property type="protein sequence ID" value="CAL42665"/>
    <property type="gene ID" value="FP0560"/>
</dbReference>
<organism evidence="1 2">
    <name type="scientific">Flavobacterium psychrophilum (strain ATCC 49511 / DSM 21280 / CIP 103535 / JIP02/86)</name>
    <dbReference type="NCBI Taxonomy" id="402612"/>
    <lineage>
        <taxon>Bacteria</taxon>
        <taxon>Pseudomonadati</taxon>
        <taxon>Bacteroidota</taxon>
        <taxon>Flavobacteriia</taxon>
        <taxon>Flavobacteriales</taxon>
        <taxon>Flavobacteriaceae</taxon>
        <taxon>Flavobacterium</taxon>
    </lineage>
</organism>
<dbReference type="HOGENOM" id="CLU_3365109_0_0_10"/>
<evidence type="ECO:0000313" key="2">
    <source>
        <dbReference type="Proteomes" id="UP000006394"/>
    </source>
</evidence>
<dbReference type="AlphaFoldDB" id="A6GX42"/>
<accession>A6GX42</accession>
<dbReference type="KEGG" id="fps:FP0560"/>
<proteinExistence type="predicted"/>
<reference evidence="1 2" key="1">
    <citation type="journal article" date="2007" name="Nat. Biotechnol.">
        <title>Complete genome sequence of the fish pathogen Flavobacterium psychrophilum.</title>
        <authorList>
            <person name="Duchaud E."/>
            <person name="Boussaha M."/>
            <person name="Loux V."/>
            <person name="Bernardet J.F."/>
            <person name="Michel C."/>
            <person name="Kerouault B."/>
            <person name="Mondot S."/>
            <person name="Nicolas P."/>
            <person name="Bossy R."/>
            <person name="Caron C."/>
            <person name="Bessieres P."/>
            <person name="Gibrat J.F."/>
            <person name="Claverol S."/>
            <person name="Dumetz F."/>
            <person name="Le Henaff M."/>
            <person name="Benmansour A."/>
        </authorList>
    </citation>
    <scope>NUCLEOTIDE SEQUENCE [LARGE SCALE GENOMIC DNA]</scope>
    <source>
        <strain evidence="2">ATCC 49511 / DSM 21280 / CIP 103535 / JIP02/86</strain>
    </source>
</reference>
<name>A6GX42_FLAPJ</name>
<protein>
    <submittedName>
        <fullName evidence="1">Uncharacterized protein</fullName>
    </submittedName>
</protein>
<evidence type="ECO:0000313" key="1">
    <source>
        <dbReference type="EMBL" id="CAL42665.1"/>
    </source>
</evidence>
<dbReference type="EMBL" id="AM398681">
    <property type="protein sequence ID" value="CAL42665.1"/>
    <property type="molecule type" value="Genomic_DNA"/>
</dbReference>
<sequence length="35" mass="4148">MITKVEIYTFNIHDKNNDDVKIKFEGNTLDEIFTT</sequence>
<gene>
    <name evidence="1" type="ordered locus">FP0560</name>
</gene>
<dbReference type="Proteomes" id="UP000006394">
    <property type="component" value="Chromosome"/>
</dbReference>
<keyword evidence="2" id="KW-1185">Reference proteome</keyword>